<evidence type="ECO:0000313" key="2">
    <source>
        <dbReference type="Proteomes" id="UP000190637"/>
    </source>
</evidence>
<keyword evidence="2" id="KW-1185">Reference proteome</keyword>
<proteinExistence type="predicted"/>
<gene>
    <name evidence="1" type="ORF">SAMN02745673_01292</name>
</gene>
<protein>
    <submittedName>
        <fullName evidence="1">Uncharacterized protein</fullName>
    </submittedName>
</protein>
<dbReference type="OrthoDB" id="3522185at2"/>
<organism evidence="1 2">
    <name type="scientific">Marinactinospora thermotolerans DSM 45154</name>
    <dbReference type="NCBI Taxonomy" id="1122192"/>
    <lineage>
        <taxon>Bacteria</taxon>
        <taxon>Bacillati</taxon>
        <taxon>Actinomycetota</taxon>
        <taxon>Actinomycetes</taxon>
        <taxon>Streptosporangiales</taxon>
        <taxon>Nocardiopsidaceae</taxon>
        <taxon>Marinactinospora</taxon>
    </lineage>
</organism>
<dbReference type="RefSeq" id="WP_078760695.1">
    <property type="nucleotide sequence ID" value="NZ_FUWS01000003.1"/>
</dbReference>
<accession>A0A1T4N762</accession>
<dbReference type="EMBL" id="FUWS01000003">
    <property type="protein sequence ID" value="SJZ74668.1"/>
    <property type="molecule type" value="Genomic_DNA"/>
</dbReference>
<dbReference type="Proteomes" id="UP000190637">
    <property type="component" value="Unassembled WGS sequence"/>
</dbReference>
<sequence>MYRFEEEDAGGDNPIVPVGFELRVPEGWTEFDLTGETLAERRAELTRQLAGRPEALEAVDDLFAQFRQLSRAATETGLVFAAGAFEKYEDGLFMANVAVFSFNPPPGEDVDLIRMVEEIHPAAGQRAEHTWLKTTTVQIPGAGVCGRIFGVAEHEMVPGVPTFQVVTHTAVNVPGMRKKLLISCASPNIDQVDPLLDLFDAITGTIVFWEDV</sequence>
<dbReference type="AlphaFoldDB" id="A0A1T4N762"/>
<reference evidence="1 2" key="1">
    <citation type="submission" date="2017-02" db="EMBL/GenBank/DDBJ databases">
        <authorList>
            <person name="Peterson S.W."/>
        </authorList>
    </citation>
    <scope>NUCLEOTIDE SEQUENCE [LARGE SCALE GENOMIC DNA]</scope>
    <source>
        <strain evidence="1 2">DSM 45154</strain>
    </source>
</reference>
<dbReference type="STRING" id="1122192.SAMN02745673_01292"/>
<evidence type="ECO:0000313" key="1">
    <source>
        <dbReference type="EMBL" id="SJZ74668.1"/>
    </source>
</evidence>
<name>A0A1T4N762_9ACTN</name>